<dbReference type="OrthoDB" id="2937383at2759"/>
<protein>
    <submittedName>
        <fullName evidence="1">Uncharacterized protein</fullName>
    </submittedName>
</protein>
<accession>A0A2H3DVJ8</accession>
<evidence type="ECO:0000313" key="1">
    <source>
        <dbReference type="EMBL" id="PBK94848.1"/>
    </source>
</evidence>
<dbReference type="EMBL" id="KZ293653">
    <property type="protein sequence ID" value="PBK94848.1"/>
    <property type="molecule type" value="Genomic_DNA"/>
</dbReference>
<reference evidence="2" key="1">
    <citation type="journal article" date="2017" name="Nat. Ecol. Evol.">
        <title>Genome expansion and lineage-specific genetic innovations in the forest pathogenic fungi Armillaria.</title>
        <authorList>
            <person name="Sipos G."/>
            <person name="Prasanna A.N."/>
            <person name="Walter M.C."/>
            <person name="O'Connor E."/>
            <person name="Balint B."/>
            <person name="Krizsan K."/>
            <person name="Kiss B."/>
            <person name="Hess J."/>
            <person name="Varga T."/>
            <person name="Slot J."/>
            <person name="Riley R."/>
            <person name="Boka B."/>
            <person name="Rigling D."/>
            <person name="Barry K."/>
            <person name="Lee J."/>
            <person name="Mihaltcheva S."/>
            <person name="LaButti K."/>
            <person name="Lipzen A."/>
            <person name="Waldron R."/>
            <person name="Moloney N.M."/>
            <person name="Sperisen C."/>
            <person name="Kredics L."/>
            <person name="Vagvoelgyi C."/>
            <person name="Patrignani A."/>
            <person name="Fitzpatrick D."/>
            <person name="Nagy I."/>
            <person name="Doyle S."/>
            <person name="Anderson J.B."/>
            <person name="Grigoriev I.V."/>
            <person name="Gueldener U."/>
            <person name="Muensterkoetter M."/>
            <person name="Nagy L.G."/>
        </authorList>
    </citation>
    <scope>NUCLEOTIDE SEQUENCE [LARGE SCALE GENOMIC DNA]</scope>
    <source>
        <strain evidence="2">Ar21-2</strain>
    </source>
</reference>
<name>A0A2H3DVJ8_ARMGA</name>
<gene>
    <name evidence="1" type="ORF">ARMGADRAFT_69201</name>
</gene>
<dbReference type="Proteomes" id="UP000217790">
    <property type="component" value="Unassembled WGS sequence"/>
</dbReference>
<evidence type="ECO:0000313" key="2">
    <source>
        <dbReference type="Proteomes" id="UP000217790"/>
    </source>
</evidence>
<dbReference type="AlphaFoldDB" id="A0A2H3DVJ8"/>
<keyword evidence="2" id="KW-1185">Reference proteome</keyword>
<organism evidence="1 2">
    <name type="scientific">Armillaria gallica</name>
    <name type="common">Bulbous honey fungus</name>
    <name type="synonym">Armillaria bulbosa</name>
    <dbReference type="NCBI Taxonomy" id="47427"/>
    <lineage>
        <taxon>Eukaryota</taxon>
        <taxon>Fungi</taxon>
        <taxon>Dikarya</taxon>
        <taxon>Basidiomycota</taxon>
        <taxon>Agaricomycotina</taxon>
        <taxon>Agaricomycetes</taxon>
        <taxon>Agaricomycetidae</taxon>
        <taxon>Agaricales</taxon>
        <taxon>Marasmiineae</taxon>
        <taxon>Physalacriaceae</taxon>
        <taxon>Armillaria</taxon>
    </lineage>
</organism>
<sequence>MPRSLAACFRSHQPRPLPKCYDEIYSLPPCQSTSKSKLDHDRKHSTCKPIAVHQQQDSHLDRLDYRPNFPTLAEQGQIKCQLRNRLRGGLSTMTSLPENFPFCHGVRKHGKSKSEPVSTDLSFEYQEVFNVSTHCGYGSKWSVVVSFSDPRASGSPFCWKIHYPKSSRNSTKTPVPIAQVNVHQSVIHGTSYGRFIRKDPTVILQALSTSLELGVLVTISQLAPSIQDSGSESITVIYTGTSTNGEQTLLRSITCPRR</sequence>
<dbReference type="InParanoid" id="A0A2H3DVJ8"/>
<proteinExistence type="predicted"/>